<proteinExistence type="predicted"/>
<name>A0A240UJT4_9BURK</name>
<dbReference type="AlphaFoldDB" id="A0A240UJT4"/>
<sequence>MVVEAGTDATYRVIALGEEWATVVRCTRDNVVYPGGLPRKVPMAQWSAWAPYLPASALPLTSDDFDSLKP</sequence>
<keyword evidence="2" id="KW-1185">Reference proteome</keyword>
<organism evidence="1 2">
    <name type="scientific">Acidovorax carolinensis</name>
    <dbReference type="NCBI Taxonomy" id="553814"/>
    <lineage>
        <taxon>Bacteria</taxon>
        <taxon>Pseudomonadati</taxon>
        <taxon>Pseudomonadota</taxon>
        <taxon>Betaproteobacteria</taxon>
        <taxon>Burkholderiales</taxon>
        <taxon>Comamonadaceae</taxon>
        <taxon>Acidovorax</taxon>
    </lineage>
</organism>
<accession>A0A240UJT4</accession>
<dbReference type="EMBL" id="CP021367">
    <property type="protein sequence ID" value="ART61280.1"/>
    <property type="molecule type" value="Genomic_DNA"/>
</dbReference>
<evidence type="ECO:0000313" key="2">
    <source>
        <dbReference type="Proteomes" id="UP000194440"/>
    </source>
</evidence>
<keyword evidence="1" id="KW-0614">Plasmid</keyword>
<geneLocation type="plasmid" evidence="1 2">
    <name>pACP4.1</name>
</geneLocation>
<dbReference type="KEGG" id="acis:CBP35_20125"/>
<reference evidence="1" key="1">
    <citation type="submission" date="2017-05" db="EMBL/GenBank/DDBJ databases">
        <title>Polyphasic characterization of four soil-derived phenanthrene-degrading Acidovorax strains and proposal of Acidovorax phenanthrenivorans sp. nov.</title>
        <authorList>
            <person name="Singleton D."/>
            <person name="Lee J."/>
            <person name="Dickey A.N."/>
            <person name="Stroud A."/>
            <person name="Scholl E.H."/>
            <person name="Wright F.A."/>
            <person name="Aitken M.D."/>
        </authorList>
    </citation>
    <scope>NUCLEOTIDE SEQUENCE</scope>
    <source>
        <strain evidence="1">P4</strain>
        <plasmid evidence="1">pACP4.1</plasmid>
    </source>
</reference>
<gene>
    <name evidence="1" type="ORF">CBP36_20145</name>
</gene>
<evidence type="ECO:0000313" key="1">
    <source>
        <dbReference type="EMBL" id="ART61280.1"/>
    </source>
</evidence>
<dbReference type="Proteomes" id="UP000194440">
    <property type="component" value="Plasmid pACP4.1"/>
</dbReference>
<protein>
    <submittedName>
        <fullName evidence="1">Uncharacterized protein</fullName>
    </submittedName>
</protein>
<dbReference type="KEGG" id="acip:CBP36_20145"/>